<keyword evidence="1" id="KW-0472">Membrane</keyword>
<evidence type="ECO:0000256" key="1">
    <source>
        <dbReference type="SAM" id="Phobius"/>
    </source>
</evidence>
<dbReference type="InterPro" id="IPR006103">
    <property type="entry name" value="Glyco_hydro_2_cat"/>
</dbReference>
<dbReference type="Pfam" id="PF02836">
    <property type="entry name" value="Glyco_hydro_2_C"/>
    <property type="match status" value="1"/>
</dbReference>
<dbReference type="Gene3D" id="3.20.20.80">
    <property type="entry name" value="Glycosidases"/>
    <property type="match status" value="1"/>
</dbReference>
<dbReference type="PANTHER" id="PTHR42732:SF1">
    <property type="entry name" value="BETA-MANNOSIDASE"/>
    <property type="match status" value="1"/>
</dbReference>
<name>A0A4Q0XDL8_9FLAO</name>
<gene>
    <name evidence="3" type="ORF">ESZ48_14800</name>
</gene>
<dbReference type="InterPro" id="IPR051913">
    <property type="entry name" value="GH2_Domain-Containing"/>
</dbReference>
<dbReference type="GO" id="GO:0004553">
    <property type="term" value="F:hydrolase activity, hydrolyzing O-glycosyl compounds"/>
    <property type="evidence" value="ECO:0007669"/>
    <property type="project" value="InterPro"/>
</dbReference>
<dbReference type="OrthoDB" id="9774262at2"/>
<feature type="transmembrane region" description="Helical" evidence="1">
    <location>
        <begin position="5"/>
        <end position="23"/>
    </location>
</feature>
<accession>A0A4Q0XDL8</accession>
<dbReference type="SUPFAM" id="SSF51445">
    <property type="entry name" value="(Trans)glycosidases"/>
    <property type="match status" value="1"/>
</dbReference>
<keyword evidence="4" id="KW-1185">Reference proteome</keyword>
<dbReference type="EMBL" id="SDDZ01000010">
    <property type="protein sequence ID" value="RXJ45847.1"/>
    <property type="molecule type" value="Genomic_DNA"/>
</dbReference>
<reference evidence="3 4" key="1">
    <citation type="submission" date="2019-01" db="EMBL/GenBank/DDBJ databases">
        <title>Genome sequence of the Antarctic species Gelidibacter gilvus ACAM 158(T).</title>
        <authorList>
            <person name="Bowman J.P."/>
        </authorList>
    </citation>
    <scope>NUCLEOTIDE SEQUENCE [LARGE SCALE GENOMIC DNA]</scope>
    <source>
        <strain evidence="3 4">IC158</strain>
    </source>
</reference>
<keyword evidence="1" id="KW-1133">Transmembrane helix</keyword>
<dbReference type="Proteomes" id="UP000289792">
    <property type="component" value="Unassembled WGS sequence"/>
</dbReference>
<sequence>MKSRILIFFVISIAILIFLYIYMHRDRGRVVDPTHTVFIKNTEDGFQLNRNGSPFHIKGAGGLGHMKELAEAGGNTLRVYDTLNLQSLLDEAHRYGIALIVDIPLPTNESNDTYYADKEYILKIKRDIRNLVRRYKDHPSLLIWNLGNELYFPLVARENNFIKVFNQLVDLIHEEDPDHLVSTTVVGVSRSQTLSIHLMAPKLDIIGFNAFGNITRLKTVMNAVGWITKPKPYYITEWGNHGPWESDTNLWKAVLEPTSTAKGEIYKDIYLTYIDPDSDCLGSLAFYWGYKHEGTPTWFNILDEEGRKSEVYYYLKSLWTRTQLEDTPRSKIQNILLNNTEMNHQVFAPENVMTVQLNMLDTITHNLSFDWKIYKEGWGLHEWIAEPDTLKISDIKNSFSNTVEFNVPEEDGPYRIVVSVQDDAGNFATTNIPFYVLNHDR</sequence>
<dbReference type="RefSeq" id="WP_129018278.1">
    <property type="nucleotide sequence ID" value="NZ_SDDZ01000010.1"/>
</dbReference>
<proteinExistence type="predicted"/>
<organism evidence="3 4">
    <name type="scientific">Gelidibacter gilvus</name>
    <dbReference type="NCBI Taxonomy" id="59602"/>
    <lineage>
        <taxon>Bacteria</taxon>
        <taxon>Pseudomonadati</taxon>
        <taxon>Bacteroidota</taxon>
        <taxon>Flavobacteriia</taxon>
        <taxon>Flavobacteriales</taxon>
        <taxon>Flavobacteriaceae</taxon>
        <taxon>Gelidibacter</taxon>
    </lineage>
</organism>
<comment type="caution">
    <text evidence="3">The sequence shown here is derived from an EMBL/GenBank/DDBJ whole genome shotgun (WGS) entry which is preliminary data.</text>
</comment>
<evidence type="ECO:0000313" key="3">
    <source>
        <dbReference type="EMBL" id="RXJ45847.1"/>
    </source>
</evidence>
<dbReference type="AlphaFoldDB" id="A0A4Q0XDL8"/>
<dbReference type="InterPro" id="IPR017853">
    <property type="entry name" value="GH"/>
</dbReference>
<evidence type="ECO:0000259" key="2">
    <source>
        <dbReference type="Pfam" id="PF02836"/>
    </source>
</evidence>
<dbReference type="PANTHER" id="PTHR42732">
    <property type="entry name" value="BETA-GALACTOSIDASE"/>
    <property type="match status" value="1"/>
</dbReference>
<feature type="domain" description="Glycoside hydrolase family 2 catalytic" evidence="2">
    <location>
        <begin position="88"/>
        <end position="198"/>
    </location>
</feature>
<dbReference type="GO" id="GO:0005975">
    <property type="term" value="P:carbohydrate metabolic process"/>
    <property type="evidence" value="ECO:0007669"/>
    <property type="project" value="InterPro"/>
</dbReference>
<evidence type="ECO:0000313" key="4">
    <source>
        <dbReference type="Proteomes" id="UP000289792"/>
    </source>
</evidence>
<keyword evidence="1" id="KW-0812">Transmembrane</keyword>
<protein>
    <recommendedName>
        <fullName evidence="2">Glycoside hydrolase family 2 catalytic domain-containing protein</fullName>
    </recommendedName>
</protein>